<evidence type="ECO:0000256" key="6">
    <source>
        <dbReference type="HAMAP-Rule" id="MF_00031"/>
    </source>
</evidence>
<dbReference type="STRING" id="926567.TheveDRAFT_0915"/>
<dbReference type="GO" id="GO:0005737">
    <property type="term" value="C:cytoplasm"/>
    <property type="evidence" value="ECO:0007669"/>
    <property type="project" value="UniProtKB-SubCell"/>
</dbReference>
<comment type="similarity">
    <text evidence="6">Belongs to the RuvA family.</text>
</comment>
<dbReference type="GO" id="GO:0006281">
    <property type="term" value="P:DNA repair"/>
    <property type="evidence" value="ECO:0007669"/>
    <property type="project" value="UniProtKB-UniRule"/>
</dbReference>
<dbReference type="GO" id="GO:0009379">
    <property type="term" value="C:Holliday junction helicase complex"/>
    <property type="evidence" value="ECO:0007669"/>
    <property type="project" value="InterPro"/>
</dbReference>
<dbReference type="OrthoDB" id="5293449at2"/>
<evidence type="ECO:0000256" key="4">
    <source>
        <dbReference type="ARBA" id="ARBA00023172"/>
    </source>
</evidence>
<dbReference type="Pfam" id="PF01330">
    <property type="entry name" value="RuvA_N"/>
    <property type="match status" value="1"/>
</dbReference>
<dbReference type="GO" id="GO:0000400">
    <property type="term" value="F:four-way junction DNA binding"/>
    <property type="evidence" value="ECO:0007669"/>
    <property type="project" value="UniProtKB-UniRule"/>
</dbReference>
<keyword evidence="1 6" id="KW-0963">Cytoplasm</keyword>
<dbReference type="InterPro" id="IPR010994">
    <property type="entry name" value="RuvA_2-like"/>
</dbReference>
<comment type="caution">
    <text evidence="6">Lacks conserved residue(s) required for the propagation of feature annotation.</text>
</comment>
<feature type="region of interest" description="Domain III" evidence="6">
    <location>
        <begin position="143"/>
        <end position="195"/>
    </location>
</feature>
<keyword evidence="5 6" id="KW-0234">DNA repair</keyword>
<dbReference type="CDD" id="cd14332">
    <property type="entry name" value="UBA_RuvA_C"/>
    <property type="match status" value="1"/>
</dbReference>
<evidence type="ECO:0000259" key="7">
    <source>
        <dbReference type="Pfam" id="PF01330"/>
    </source>
</evidence>
<evidence type="ECO:0000256" key="3">
    <source>
        <dbReference type="ARBA" id="ARBA00023125"/>
    </source>
</evidence>
<dbReference type="EMBL" id="CM001377">
    <property type="protein sequence ID" value="EHM10051.1"/>
    <property type="molecule type" value="Genomic_DNA"/>
</dbReference>
<gene>
    <name evidence="6" type="primary">ruvA</name>
    <name evidence="8" type="ORF">TheveDRAFT_0915</name>
</gene>
<feature type="domain" description="DNA helicase Holliday junction RuvA type" evidence="7">
    <location>
        <begin position="1"/>
        <end position="61"/>
    </location>
</feature>
<evidence type="ECO:0000313" key="8">
    <source>
        <dbReference type="EMBL" id="EHM10051.1"/>
    </source>
</evidence>
<evidence type="ECO:0000256" key="5">
    <source>
        <dbReference type="ARBA" id="ARBA00023204"/>
    </source>
</evidence>
<dbReference type="Gene3D" id="1.10.8.10">
    <property type="entry name" value="DNA helicase RuvA subunit, C-terminal domain"/>
    <property type="match status" value="1"/>
</dbReference>
<keyword evidence="9" id="KW-1185">Reference proteome</keyword>
<dbReference type="InterPro" id="IPR012340">
    <property type="entry name" value="NA-bd_OB-fold"/>
</dbReference>
<dbReference type="AlphaFoldDB" id="H0URW2"/>
<comment type="function">
    <text evidence="6">The RuvA-RuvB-RuvC complex processes Holliday junction (HJ) DNA during genetic recombination and DNA repair, while the RuvA-RuvB complex plays an important role in the rescue of blocked DNA replication forks via replication fork reversal (RFR). RuvA specifically binds to HJ cruciform DNA, conferring on it an open structure. The RuvB hexamer acts as an ATP-dependent pump, pulling dsDNA into and through the RuvAB complex. HJ branch migration allows RuvC to scan DNA until it finds its consensus sequence, where it cleaves and resolves the cruciform DNA.</text>
</comment>
<dbReference type="RefSeq" id="WP_006583545.1">
    <property type="nucleotide sequence ID" value="NZ_CM001377.1"/>
</dbReference>
<dbReference type="GO" id="GO:0009378">
    <property type="term" value="F:four-way junction helicase activity"/>
    <property type="evidence" value="ECO:0007669"/>
    <property type="project" value="InterPro"/>
</dbReference>
<dbReference type="SUPFAM" id="SSF47781">
    <property type="entry name" value="RuvA domain 2-like"/>
    <property type="match status" value="1"/>
</dbReference>
<evidence type="ECO:0000256" key="2">
    <source>
        <dbReference type="ARBA" id="ARBA00022763"/>
    </source>
</evidence>
<dbReference type="SUPFAM" id="SSF50249">
    <property type="entry name" value="Nucleic acid-binding proteins"/>
    <property type="match status" value="1"/>
</dbReference>
<keyword evidence="3 6" id="KW-0238">DNA-binding</keyword>
<dbReference type="SUPFAM" id="SSF46929">
    <property type="entry name" value="DNA helicase RuvA subunit, C-terminal domain"/>
    <property type="match status" value="1"/>
</dbReference>
<dbReference type="GO" id="GO:0005524">
    <property type="term" value="F:ATP binding"/>
    <property type="evidence" value="ECO:0007669"/>
    <property type="project" value="InterPro"/>
</dbReference>
<keyword evidence="4 6" id="KW-0233">DNA recombination</keyword>
<keyword evidence="8" id="KW-0378">Hydrolase</keyword>
<dbReference type="GO" id="GO:0048476">
    <property type="term" value="C:Holliday junction resolvase complex"/>
    <property type="evidence" value="ECO:0007669"/>
    <property type="project" value="UniProtKB-UniRule"/>
</dbReference>
<dbReference type="InterPro" id="IPR011114">
    <property type="entry name" value="RuvA_C"/>
</dbReference>
<dbReference type="InterPro" id="IPR036267">
    <property type="entry name" value="RuvA_C_sf"/>
</dbReference>
<dbReference type="Pfam" id="PF14520">
    <property type="entry name" value="HHH_5"/>
    <property type="match status" value="1"/>
</dbReference>
<evidence type="ECO:0000313" key="9">
    <source>
        <dbReference type="Proteomes" id="UP000005730"/>
    </source>
</evidence>
<organism evidence="8 9">
    <name type="scientific">Thermanaerovibrio velox DSM 12556</name>
    <dbReference type="NCBI Taxonomy" id="926567"/>
    <lineage>
        <taxon>Bacteria</taxon>
        <taxon>Thermotogati</taxon>
        <taxon>Synergistota</taxon>
        <taxon>Synergistia</taxon>
        <taxon>Synergistales</taxon>
        <taxon>Synergistaceae</taxon>
        <taxon>Thermanaerovibrio</taxon>
    </lineage>
</organism>
<dbReference type="GO" id="GO:0006310">
    <property type="term" value="P:DNA recombination"/>
    <property type="evidence" value="ECO:0007669"/>
    <property type="project" value="UniProtKB-UniRule"/>
</dbReference>
<dbReference type="HAMAP" id="MF_00031">
    <property type="entry name" value="DNA_HJ_migration_RuvA"/>
    <property type="match status" value="1"/>
</dbReference>
<accession>H0URW2</accession>
<comment type="domain">
    <text evidence="6">Has three domains with a flexible linker between the domains II and III and assumes an 'L' shape. Domain III is highly mobile and contacts RuvB.</text>
</comment>
<keyword evidence="8" id="KW-0067">ATP-binding</keyword>
<sequence length="195" mass="21102">MIRYVEGFVCEVLGDILILEVSGVGIEINATRAVLERALPGERIKVYVYLSVTENGISLYGFHDEDERKLFILLLQVSNVGGKMAMSILRTLRKDELVQAIGAGDPSRIAKAPGVGAKRAERICFELKGKIDQFSFGVMQASESASEVSSLVEALVELGFSRGEAYSALSTVMGRLKGASEEELLMASLRLLGKG</sequence>
<dbReference type="Gene3D" id="1.10.150.20">
    <property type="entry name" value="5' to 3' exonuclease, C-terminal subdomain"/>
    <property type="match status" value="1"/>
</dbReference>
<dbReference type="InterPro" id="IPR000085">
    <property type="entry name" value="RuvA"/>
</dbReference>
<dbReference type="eggNOG" id="COG0632">
    <property type="taxonomic scope" value="Bacteria"/>
</dbReference>
<evidence type="ECO:0000256" key="1">
    <source>
        <dbReference type="ARBA" id="ARBA00022490"/>
    </source>
</evidence>
<comment type="subcellular location">
    <subcellularLocation>
        <location evidence="6">Cytoplasm</location>
    </subcellularLocation>
</comment>
<reference evidence="8 9" key="1">
    <citation type="submission" date="2011-10" db="EMBL/GenBank/DDBJ databases">
        <title>The Noncontiguous Finished genome of Thermanaerovibrio velox DSM 12556.</title>
        <authorList>
            <consortium name="US DOE Joint Genome Institute (JGI-PGF)"/>
            <person name="Lucas S."/>
            <person name="Copeland A."/>
            <person name="Lapidus A."/>
            <person name="Glavina del Rio T."/>
            <person name="Dalin E."/>
            <person name="Tice H."/>
            <person name="Bruce D."/>
            <person name="Goodwin L."/>
            <person name="Pitluck S."/>
            <person name="Peters L."/>
            <person name="Mikhailova N."/>
            <person name="Teshima H."/>
            <person name="Kyrpides N."/>
            <person name="Mavromatis K."/>
            <person name="Ivanova N."/>
            <person name="Markowitz V."/>
            <person name="Cheng J.-F."/>
            <person name="Hugenholtz P."/>
            <person name="Woyke T."/>
            <person name="Wu D."/>
            <person name="Spring S."/>
            <person name="Brambilla E.-M."/>
            <person name="Klenk H.-P."/>
            <person name="Eisen J.A."/>
        </authorList>
    </citation>
    <scope>NUCLEOTIDE SEQUENCE [LARGE SCALE GENOMIC DNA]</scope>
    <source>
        <strain evidence="8 9">DSM 12556</strain>
    </source>
</reference>
<keyword evidence="2 6" id="KW-0227">DNA damage</keyword>
<name>H0URW2_9BACT</name>
<dbReference type="InterPro" id="IPR013849">
    <property type="entry name" value="DNA_helicase_Holl-junc_RuvA_I"/>
</dbReference>
<dbReference type="Gene3D" id="2.40.50.140">
    <property type="entry name" value="Nucleic acid-binding proteins"/>
    <property type="match status" value="1"/>
</dbReference>
<dbReference type="Proteomes" id="UP000005730">
    <property type="component" value="Chromosome"/>
</dbReference>
<dbReference type="NCBIfam" id="TIGR00084">
    <property type="entry name" value="ruvA"/>
    <property type="match status" value="1"/>
</dbReference>
<proteinExistence type="inferred from homology"/>
<comment type="subunit">
    <text evidence="6">Homotetramer. Forms an RuvA(8)-RuvB(12)-Holliday junction (HJ) complex. HJ DNA is sandwiched between 2 RuvA tetramers; dsDNA enters through RuvA and exits via RuvB. An RuvB hexamer assembles on each DNA strand where it exits the tetramer. Each RuvB hexamer is contacted by two RuvA subunits (via domain III) on 2 adjacent RuvB subunits; this complex drives branch migration. In the full resolvosome a probable DNA-RuvA(4)-RuvB(12)-RuvC(2) complex forms which resolves the HJ.</text>
</comment>
<protein>
    <recommendedName>
        <fullName evidence="6">Holliday junction branch migration complex subunit RuvA</fullName>
    </recommendedName>
</protein>
<keyword evidence="8" id="KW-0547">Nucleotide-binding</keyword>
<keyword evidence="8" id="KW-0347">Helicase</keyword>
<dbReference type="HOGENOM" id="CLU_087936_2_1_0"/>